<sequence length="393" mass="44593">MNSFFTGQPVVLFIHNKYLYQGGEDSVVFNEMDLLKKAGVRVFYKEYNNHTFSKKNLFALPAAGLRFFFNISSFFSVYRFIRRNQVNTVHVHNFFYNASPSVFWAAKLAGAVTVFSVHNYRLFCLNALFFRAGGNCMDCVNNKSFKPGIRHKCFKSSSLLSRILAGATMLHRNIGTWRNKVDHFLVLNPLMKSLLVQTGVNEEKIHVKPNFLSWHGYTDYSRREDFYLYIGRLDEVKGIRHVFETFRSSGKKLVIAGEGELVSYIRSGLSENIEYLGQQTKEEIVSLLQRCRAFIFSSLLLEGMPMTIIEAQAAGAITIAGSSPTTESMISDAANGFLYEAGNQASLAAAISRLEELQPETLNRISANAYSTYMNRYHENGHLATLRQVYERG</sequence>
<dbReference type="InterPro" id="IPR050194">
    <property type="entry name" value="Glycosyltransferase_grp1"/>
</dbReference>
<dbReference type="InterPro" id="IPR028098">
    <property type="entry name" value="Glyco_trans_4-like_N"/>
</dbReference>
<accession>A0A1T4N3P9</accession>
<dbReference type="Proteomes" id="UP000190888">
    <property type="component" value="Unassembled WGS sequence"/>
</dbReference>
<name>A0A1T4N3P9_9BACT</name>
<feature type="domain" description="Glycosyl transferase family 1" evidence="2">
    <location>
        <begin position="224"/>
        <end position="371"/>
    </location>
</feature>
<dbReference type="PANTHER" id="PTHR45947:SF13">
    <property type="entry name" value="TRANSFERASE"/>
    <property type="match status" value="1"/>
</dbReference>
<dbReference type="EMBL" id="FUWH01000004">
    <property type="protein sequence ID" value="SJZ73751.1"/>
    <property type="molecule type" value="Genomic_DNA"/>
</dbReference>
<keyword evidence="1" id="KW-1133">Transmembrane helix</keyword>
<protein>
    <submittedName>
        <fullName evidence="4">Glycosyl transferases group 1</fullName>
    </submittedName>
</protein>
<dbReference type="Pfam" id="PF13439">
    <property type="entry name" value="Glyco_transf_4"/>
    <property type="match status" value="1"/>
</dbReference>
<dbReference type="CDD" id="cd03801">
    <property type="entry name" value="GT4_PimA-like"/>
    <property type="match status" value="1"/>
</dbReference>
<gene>
    <name evidence="4" type="ORF">SAMN04488132_10474</name>
</gene>
<feature type="transmembrane region" description="Helical" evidence="1">
    <location>
        <begin position="57"/>
        <end position="78"/>
    </location>
</feature>
<evidence type="ECO:0000259" key="3">
    <source>
        <dbReference type="Pfam" id="PF13439"/>
    </source>
</evidence>
<evidence type="ECO:0000313" key="5">
    <source>
        <dbReference type="Proteomes" id="UP000190888"/>
    </source>
</evidence>
<dbReference type="Pfam" id="PF00534">
    <property type="entry name" value="Glycos_transf_1"/>
    <property type="match status" value="1"/>
</dbReference>
<dbReference type="InterPro" id="IPR001296">
    <property type="entry name" value="Glyco_trans_1"/>
</dbReference>
<dbReference type="RefSeq" id="WP_176112948.1">
    <property type="nucleotide sequence ID" value="NZ_FUWH01000004.1"/>
</dbReference>
<keyword evidence="1" id="KW-0812">Transmembrane</keyword>
<proteinExistence type="predicted"/>
<dbReference type="GO" id="GO:0016757">
    <property type="term" value="F:glycosyltransferase activity"/>
    <property type="evidence" value="ECO:0007669"/>
    <property type="project" value="InterPro"/>
</dbReference>
<keyword evidence="1" id="KW-0472">Membrane</keyword>
<dbReference type="Gene3D" id="3.40.50.2000">
    <property type="entry name" value="Glycogen Phosphorylase B"/>
    <property type="match status" value="2"/>
</dbReference>
<dbReference type="AlphaFoldDB" id="A0A1T4N3P9"/>
<feature type="domain" description="Glycosyltransferase subfamily 4-like N-terminal" evidence="3">
    <location>
        <begin position="62"/>
        <end position="211"/>
    </location>
</feature>
<dbReference type="SUPFAM" id="SSF53756">
    <property type="entry name" value="UDP-Glycosyltransferase/glycogen phosphorylase"/>
    <property type="match status" value="1"/>
</dbReference>
<evidence type="ECO:0000259" key="2">
    <source>
        <dbReference type="Pfam" id="PF00534"/>
    </source>
</evidence>
<keyword evidence="5" id="KW-1185">Reference proteome</keyword>
<evidence type="ECO:0000256" key="1">
    <source>
        <dbReference type="SAM" id="Phobius"/>
    </source>
</evidence>
<evidence type="ECO:0000313" key="4">
    <source>
        <dbReference type="EMBL" id="SJZ73751.1"/>
    </source>
</evidence>
<keyword evidence="4" id="KW-0808">Transferase</keyword>
<dbReference type="PANTHER" id="PTHR45947">
    <property type="entry name" value="SULFOQUINOVOSYL TRANSFERASE SQD2"/>
    <property type="match status" value="1"/>
</dbReference>
<dbReference type="STRING" id="413434.SAMN04488132_10474"/>
<organism evidence="4 5">
    <name type="scientific">Sediminibacterium ginsengisoli</name>
    <dbReference type="NCBI Taxonomy" id="413434"/>
    <lineage>
        <taxon>Bacteria</taxon>
        <taxon>Pseudomonadati</taxon>
        <taxon>Bacteroidota</taxon>
        <taxon>Chitinophagia</taxon>
        <taxon>Chitinophagales</taxon>
        <taxon>Chitinophagaceae</taxon>
        <taxon>Sediminibacterium</taxon>
    </lineage>
</organism>
<reference evidence="4 5" key="1">
    <citation type="submission" date="2017-02" db="EMBL/GenBank/DDBJ databases">
        <authorList>
            <person name="Peterson S.W."/>
        </authorList>
    </citation>
    <scope>NUCLEOTIDE SEQUENCE [LARGE SCALE GENOMIC DNA]</scope>
    <source>
        <strain evidence="4 5">DSM 22335</strain>
    </source>
</reference>